<dbReference type="FunFam" id="3.40.50.1820:FF:000205">
    <property type="entry name" value="Non-haem bromoperoxidase BPO-A2"/>
    <property type="match status" value="1"/>
</dbReference>
<evidence type="ECO:0000259" key="2">
    <source>
        <dbReference type="Pfam" id="PF00561"/>
    </source>
</evidence>
<feature type="domain" description="AB hydrolase-1" evidence="2">
    <location>
        <begin position="28"/>
        <end position="265"/>
    </location>
</feature>
<comment type="similarity">
    <text evidence="1">Belongs to the AB hydrolase superfamily. Bacterial non-heme haloperoxidase / perhydrolase family.</text>
</comment>
<proteinExistence type="inferred from homology"/>
<evidence type="ECO:0000313" key="4">
    <source>
        <dbReference type="Proteomes" id="UP000290545"/>
    </source>
</evidence>
<dbReference type="Proteomes" id="UP000290545">
    <property type="component" value="Unassembled WGS sequence"/>
</dbReference>
<protein>
    <submittedName>
        <fullName evidence="3">Alpha/beta hydrolase</fullName>
    </submittedName>
</protein>
<reference evidence="3 4" key="1">
    <citation type="submission" date="2019-01" db="EMBL/GenBank/DDBJ databases">
        <title>Filimonas sp. strain TTM-71.</title>
        <authorList>
            <person name="Chen W.-M."/>
        </authorList>
    </citation>
    <scope>NUCLEOTIDE SEQUENCE [LARGE SCALE GENOMIC DNA]</scope>
    <source>
        <strain evidence="3 4">TTM-71</strain>
    </source>
</reference>
<accession>A0A4Q1D4J0</accession>
<dbReference type="EMBL" id="SDHZ01000002">
    <property type="protein sequence ID" value="RXK83360.1"/>
    <property type="molecule type" value="Genomic_DNA"/>
</dbReference>
<evidence type="ECO:0000313" key="3">
    <source>
        <dbReference type="EMBL" id="RXK83360.1"/>
    </source>
</evidence>
<keyword evidence="4" id="KW-1185">Reference proteome</keyword>
<dbReference type="Pfam" id="PF00561">
    <property type="entry name" value="Abhydrolase_1"/>
    <property type="match status" value="1"/>
</dbReference>
<keyword evidence="3" id="KW-0378">Hydrolase</keyword>
<sequence length="299" mass="33259">MSFIKINNGGSETDTIHLHYEDLGTGQPVVFVHGWPLSGDMWEYQVTELVQQGIRCISYDRRGFGKSSRPASGYNYDTMAEDLHALLQTLQLEDVILVGFSMGGGEVARYMSRYGGERVSRIVFISSVTPYMLKTTDNPEGVDKSVFEEIMAGLKQDRIGFLDDFGKKFFGINLLHHPVSTPLLDYYRDIAAFASPIATQQCAIAFSSTDFRDDLKTITVPTLIIHGTADKTVPIEVSGDRTATLLPHAQYVIYDGAPHGLFYTHKETLNKDLLKFINGREAEGEGPLQPVGAFEDSRF</sequence>
<dbReference type="InterPro" id="IPR000639">
    <property type="entry name" value="Epox_hydrolase-like"/>
</dbReference>
<dbReference type="InterPro" id="IPR000073">
    <property type="entry name" value="AB_hydrolase_1"/>
</dbReference>
<name>A0A4Q1D4J0_9BACT</name>
<dbReference type="RefSeq" id="WP_129004413.1">
    <property type="nucleotide sequence ID" value="NZ_SDHZ01000002.1"/>
</dbReference>
<dbReference type="PRINTS" id="PR00412">
    <property type="entry name" value="EPOXHYDRLASE"/>
</dbReference>
<dbReference type="InterPro" id="IPR050471">
    <property type="entry name" value="AB_hydrolase"/>
</dbReference>
<comment type="caution">
    <text evidence="3">The sequence shown here is derived from an EMBL/GenBank/DDBJ whole genome shotgun (WGS) entry which is preliminary data.</text>
</comment>
<dbReference type="InterPro" id="IPR029058">
    <property type="entry name" value="AB_hydrolase_fold"/>
</dbReference>
<dbReference type="AlphaFoldDB" id="A0A4Q1D4J0"/>
<dbReference type="PANTHER" id="PTHR43433">
    <property type="entry name" value="HYDROLASE, ALPHA/BETA FOLD FAMILY PROTEIN"/>
    <property type="match status" value="1"/>
</dbReference>
<evidence type="ECO:0000256" key="1">
    <source>
        <dbReference type="ARBA" id="ARBA00038128"/>
    </source>
</evidence>
<dbReference type="SUPFAM" id="SSF53474">
    <property type="entry name" value="alpha/beta-Hydrolases"/>
    <property type="match status" value="1"/>
</dbReference>
<organism evidence="3 4">
    <name type="scientific">Filimonas effusa</name>
    <dbReference type="NCBI Taxonomy" id="2508721"/>
    <lineage>
        <taxon>Bacteria</taxon>
        <taxon>Pseudomonadati</taxon>
        <taxon>Bacteroidota</taxon>
        <taxon>Chitinophagia</taxon>
        <taxon>Chitinophagales</taxon>
        <taxon>Chitinophagaceae</taxon>
        <taxon>Filimonas</taxon>
    </lineage>
</organism>
<dbReference type="GO" id="GO:0016787">
    <property type="term" value="F:hydrolase activity"/>
    <property type="evidence" value="ECO:0007669"/>
    <property type="project" value="UniProtKB-KW"/>
</dbReference>
<dbReference type="OrthoDB" id="9780932at2"/>
<gene>
    <name evidence="3" type="ORF">ESB13_14765</name>
</gene>
<dbReference type="PANTHER" id="PTHR43433:SF4">
    <property type="entry name" value="NON-HEME CHLOROPEROXIDASE-RELATED"/>
    <property type="match status" value="1"/>
</dbReference>
<dbReference type="PRINTS" id="PR00111">
    <property type="entry name" value="ABHYDROLASE"/>
</dbReference>
<dbReference type="Gene3D" id="3.40.50.1820">
    <property type="entry name" value="alpha/beta hydrolase"/>
    <property type="match status" value="1"/>
</dbReference>